<proteinExistence type="predicted"/>
<name>A0A183I6F6_9BILA</name>
<keyword evidence="3" id="KW-1185">Reference proteome</keyword>
<accession>A0A183I6F6</accession>
<dbReference type="Gene3D" id="3.90.70.10">
    <property type="entry name" value="Cysteine proteinases"/>
    <property type="match status" value="1"/>
</dbReference>
<feature type="domain" description="Cathepsin propeptide inhibitor" evidence="1">
    <location>
        <begin position="25"/>
        <end position="79"/>
    </location>
</feature>
<dbReference type="SMART" id="SM00848">
    <property type="entry name" value="Inhibitor_I29"/>
    <property type="match status" value="1"/>
</dbReference>
<dbReference type="Proteomes" id="UP000267606">
    <property type="component" value="Unassembled WGS sequence"/>
</dbReference>
<evidence type="ECO:0000259" key="1">
    <source>
        <dbReference type="SMART" id="SM00848"/>
    </source>
</evidence>
<dbReference type="WBParaSite" id="OFLC_0001532901-mRNA-1">
    <property type="protein sequence ID" value="OFLC_0001532901-mRNA-1"/>
    <property type="gene ID" value="OFLC_0001532901"/>
</dbReference>
<dbReference type="EMBL" id="UZAJ01041949">
    <property type="protein sequence ID" value="VDP21317.1"/>
    <property type="molecule type" value="Genomic_DNA"/>
</dbReference>
<reference evidence="2 3" key="2">
    <citation type="submission" date="2018-11" db="EMBL/GenBank/DDBJ databases">
        <authorList>
            <consortium name="Pathogen Informatics"/>
        </authorList>
    </citation>
    <scope>NUCLEOTIDE SEQUENCE [LARGE SCALE GENOMIC DNA]</scope>
</reference>
<protein>
    <submittedName>
        <fullName evidence="4">Inhibitor_I29 domain-containing protein</fullName>
    </submittedName>
</protein>
<dbReference type="AlphaFoldDB" id="A0A183I6F6"/>
<evidence type="ECO:0000313" key="4">
    <source>
        <dbReference type="WBParaSite" id="OFLC_0001532901-mRNA-1"/>
    </source>
</evidence>
<dbReference type="InterPro" id="IPR013201">
    <property type="entry name" value="Prot_inhib_I29"/>
</dbReference>
<dbReference type="Pfam" id="PF08246">
    <property type="entry name" value="Inhibitor_I29"/>
    <property type="match status" value="1"/>
</dbReference>
<dbReference type="InterPro" id="IPR038765">
    <property type="entry name" value="Papain-like_cys_pep_sf"/>
</dbReference>
<sequence>MFDKDYQQGNMTRFESDFKTALNEFGDGKHYNAEENNLRMAIFESNELLTEETNRKYKQGLISYTNALNHLADLTDEEFNMMNGLSFSNETYLREGKKIYVTLYRYDKKEKLPAAVDWRKKGRVTSVKNQV</sequence>
<dbReference type="SUPFAM" id="SSF54001">
    <property type="entry name" value="Cysteine proteinases"/>
    <property type="match status" value="1"/>
</dbReference>
<evidence type="ECO:0000313" key="3">
    <source>
        <dbReference type="Proteomes" id="UP000267606"/>
    </source>
</evidence>
<reference evidence="4" key="1">
    <citation type="submission" date="2016-06" db="UniProtKB">
        <authorList>
            <consortium name="WormBaseParasite"/>
        </authorList>
    </citation>
    <scope>IDENTIFICATION</scope>
</reference>
<organism evidence="4">
    <name type="scientific">Onchocerca flexuosa</name>
    <dbReference type="NCBI Taxonomy" id="387005"/>
    <lineage>
        <taxon>Eukaryota</taxon>
        <taxon>Metazoa</taxon>
        <taxon>Ecdysozoa</taxon>
        <taxon>Nematoda</taxon>
        <taxon>Chromadorea</taxon>
        <taxon>Rhabditida</taxon>
        <taxon>Spirurina</taxon>
        <taxon>Spiruromorpha</taxon>
        <taxon>Filarioidea</taxon>
        <taxon>Onchocercidae</taxon>
        <taxon>Onchocerca</taxon>
    </lineage>
</organism>
<dbReference type="STRING" id="387005.A0A183I6F6"/>
<evidence type="ECO:0000313" key="2">
    <source>
        <dbReference type="EMBL" id="VDP21317.1"/>
    </source>
</evidence>
<gene>
    <name evidence="2" type="ORF">OFLC_LOCUS15318</name>
</gene>